<dbReference type="Pfam" id="PF16901">
    <property type="entry name" value="DAO_C"/>
    <property type="match status" value="1"/>
</dbReference>
<dbReference type="InterPro" id="IPR029058">
    <property type="entry name" value="AB_hydrolase_fold"/>
</dbReference>
<evidence type="ECO:0000256" key="19">
    <source>
        <dbReference type="RuleBase" id="RU361217"/>
    </source>
</evidence>
<feature type="compositionally biased region" description="Polar residues" evidence="20">
    <location>
        <begin position="1537"/>
        <end position="1550"/>
    </location>
</feature>
<keyword evidence="11" id="KW-0106">Calcium</keyword>
<feature type="domain" description="MADS-box" evidence="21">
    <location>
        <begin position="1354"/>
        <end position="1376"/>
    </location>
</feature>
<dbReference type="PROSITE" id="PS00978">
    <property type="entry name" value="FAD_G3PDH_2"/>
    <property type="match status" value="1"/>
</dbReference>
<feature type="region of interest" description="Disordered" evidence="20">
    <location>
        <begin position="1655"/>
        <end position="1739"/>
    </location>
</feature>
<reference evidence="23" key="1">
    <citation type="submission" date="2021-02" db="EMBL/GenBank/DDBJ databases">
        <authorList>
            <person name="Nowell W R."/>
        </authorList>
    </citation>
    <scope>NUCLEOTIDE SEQUENCE</scope>
</reference>
<proteinExistence type="inferred from homology"/>
<keyword evidence="10" id="KW-0274">FAD</keyword>
<evidence type="ECO:0000256" key="10">
    <source>
        <dbReference type="ARBA" id="ARBA00022827"/>
    </source>
</evidence>
<dbReference type="InterPro" id="IPR031656">
    <property type="entry name" value="DAO_C"/>
</dbReference>
<dbReference type="SUPFAM" id="SSF54373">
    <property type="entry name" value="FAD-linked reductases, C-terminal domain"/>
    <property type="match status" value="1"/>
</dbReference>
<dbReference type="FunFam" id="1.10.8.870:FF:000001">
    <property type="entry name" value="Glycerol-3-phosphate dehydrogenase"/>
    <property type="match status" value="1"/>
</dbReference>
<dbReference type="SUPFAM" id="SSF51905">
    <property type="entry name" value="FAD/NAD(P)-binding domain"/>
    <property type="match status" value="1"/>
</dbReference>
<dbReference type="InterPro" id="IPR036879">
    <property type="entry name" value="TF_MADSbox_sf"/>
</dbReference>
<organism evidence="23 24">
    <name type="scientific">Rotaria sordida</name>
    <dbReference type="NCBI Taxonomy" id="392033"/>
    <lineage>
        <taxon>Eukaryota</taxon>
        <taxon>Metazoa</taxon>
        <taxon>Spiralia</taxon>
        <taxon>Gnathifera</taxon>
        <taxon>Rotifera</taxon>
        <taxon>Eurotatoria</taxon>
        <taxon>Bdelloidea</taxon>
        <taxon>Philodinida</taxon>
        <taxon>Philodinidae</taxon>
        <taxon>Rotaria</taxon>
    </lineage>
</organism>
<dbReference type="EMBL" id="CAJNOL010000236">
    <property type="protein sequence ID" value="CAF0952266.1"/>
    <property type="molecule type" value="Genomic_DNA"/>
</dbReference>
<evidence type="ECO:0000256" key="16">
    <source>
        <dbReference type="ARBA" id="ARBA00023128"/>
    </source>
</evidence>
<evidence type="ECO:0000256" key="3">
    <source>
        <dbReference type="ARBA" id="ARBA00004173"/>
    </source>
</evidence>
<dbReference type="InterPro" id="IPR011992">
    <property type="entry name" value="EF-hand-dom_pair"/>
</dbReference>
<evidence type="ECO:0000256" key="7">
    <source>
        <dbReference type="ARBA" id="ARBA00022630"/>
    </source>
</evidence>
<dbReference type="EC" id="1.1.5.3" evidence="6 19"/>
<dbReference type="PANTHER" id="PTHR11985:SF15">
    <property type="entry name" value="GLYCEROL-3-PHOSPHATE DEHYDROGENASE, MITOCHONDRIAL"/>
    <property type="match status" value="1"/>
</dbReference>
<feature type="compositionally biased region" description="Low complexity" evidence="20">
    <location>
        <begin position="1551"/>
        <end position="1563"/>
    </location>
</feature>
<feature type="compositionally biased region" description="Polar residues" evidence="20">
    <location>
        <begin position="1684"/>
        <end position="1696"/>
    </location>
</feature>
<dbReference type="InterPro" id="IPR018247">
    <property type="entry name" value="EF_Hand_1_Ca_BS"/>
</dbReference>
<comment type="catalytic activity">
    <reaction evidence="19">
        <text>a quinone + sn-glycerol 3-phosphate = dihydroxyacetone phosphate + a quinol</text>
        <dbReference type="Rhea" id="RHEA:18977"/>
        <dbReference type="ChEBI" id="CHEBI:24646"/>
        <dbReference type="ChEBI" id="CHEBI:57597"/>
        <dbReference type="ChEBI" id="CHEBI:57642"/>
        <dbReference type="ChEBI" id="CHEBI:132124"/>
        <dbReference type="EC" id="1.1.5.3"/>
    </reaction>
</comment>
<evidence type="ECO:0000313" key="23">
    <source>
        <dbReference type="EMBL" id="CAF0952266.1"/>
    </source>
</evidence>
<dbReference type="GO" id="GO:0005739">
    <property type="term" value="C:mitochondrion"/>
    <property type="evidence" value="ECO:0007669"/>
    <property type="project" value="UniProtKB-SubCell"/>
</dbReference>
<comment type="subcellular location">
    <subcellularLocation>
        <location evidence="3">Mitochondrion</location>
    </subcellularLocation>
    <subcellularLocation>
        <location evidence="2">Nucleus</location>
    </subcellularLocation>
</comment>
<evidence type="ECO:0000256" key="11">
    <source>
        <dbReference type="ARBA" id="ARBA00022837"/>
    </source>
</evidence>
<feature type="domain" description="EF-hand" evidence="22">
    <location>
        <begin position="1238"/>
        <end position="1273"/>
    </location>
</feature>
<feature type="compositionally biased region" description="Basic residues" evidence="20">
    <location>
        <begin position="1660"/>
        <end position="1669"/>
    </location>
</feature>
<protein>
    <recommendedName>
        <fullName evidence="6 19">Glycerol-3-phosphate dehydrogenase</fullName>
        <ecNumber evidence="6 19">1.1.5.3</ecNumber>
    </recommendedName>
</protein>
<evidence type="ECO:0000256" key="8">
    <source>
        <dbReference type="ARBA" id="ARBA00022723"/>
    </source>
</evidence>
<dbReference type="GO" id="GO:0046983">
    <property type="term" value="F:protein dimerization activity"/>
    <property type="evidence" value="ECO:0007669"/>
    <property type="project" value="InterPro"/>
</dbReference>
<evidence type="ECO:0000256" key="2">
    <source>
        <dbReference type="ARBA" id="ARBA00004123"/>
    </source>
</evidence>
<keyword evidence="8" id="KW-0479">Metal-binding</keyword>
<keyword evidence="14" id="KW-0805">Transcription regulation</keyword>
<dbReference type="Proteomes" id="UP000663870">
    <property type="component" value="Unassembled WGS sequence"/>
</dbReference>
<evidence type="ECO:0000256" key="15">
    <source>
        <dbReference type="ARBA" id="ARBA00023125"/>
    </source>
</evidence>
<dbReference type="GO" id="GO:0003677">
    <property type="term" value="F:DNA binding"/>
    <property type="evidence" value="ECO:0007669"/>
    <property type="project" value="UniProtKB-KW"/>
</dbReference>
<dbReference type="InterPro" id="IPR002018">
    <property type="entry name" value="CarbesteraseB"/>
</dbReference>
<dbReference type="GO" id="GO:0006072">
    <property type="term" value="P:glycerol-3-phosphate metabolic process"/>
    <property type="evidence" value="ECO:0007669"/>
    <property type="project" value="UniProtKB-UniRule"/>
</dbReference>
<keyword evidence="24" id="KW-1185">Reference proteome</keyword>
<dbReference type="InterPro" id="IPR038299">
    <property type="entry name" value="DAO_C_sf"/>
</dbReference>
<keyword evidence="12" id="KW-0809">Transit peptide</keyword>
<sequence>MIFEIISTIDLLNTTSGIYIGQTVNYRDIIIQQYLGIEYGRIKKRFDRAEPIIRENNTIINATSFGPVCKPTISSCTINRDKYPLTTSCSVNYGIFSITSSPNEQCLFLNVFIPIINNDNNTNQRKKPIFMWIHGGSAQVGTGNVFDGTILAAVGNIIVVTFNFRLNLFGFLSSGDERLEGNLGLYDQSMVLNWIYENGDVLGGDIERITVGGHSAGAPHAYYLAKSPFNQGRIRRLILQSGCPFNIWSHIKADQAIERFNVVVNDNQCGMMLTFEEKLQCLRDKDYDLIAEYDHHTYASSNHTNVVINGNYMNEFREVLDSNDTLVDIDILIGSNDDEGAYVAIVPILIEQSNQEYITLHNVNFTEISLKFLAAMLPDKTCLYEKALELYHINIIPDDCSQSSDCYCSLFYNYSRLVSDILFYNDYYRFLIQRIQYSNKTFIYEYSYRTSQEHPTPCNDYLYRNNLVGHFAELEYTWGTPLLFEKTNYTNNLIPLINYIPYELNLFDNYTNEQIEFSELIIEQWSNFIKYGQPNSTKFENQWLPIINISNGLIMHLKMNESQMKQFEIPSNVQFWMNTCSIIENHMINNLNDQASFDEISIPICVCTNMFRSFNRRFIQHGLLFCTSALGTGYIGQYILKKNKLNAASPTLHKPEIWLDDFPTREVQIDKMSKEFEYDIVVIGGGATGCGVAVDAASRGLKVALVEKFDFGSGTSSRSTKLIHGGVRYLQKAIMHLDREQYHMVKEALYERGNLLKIAPHLSYPLPIMLPVYKWYLLPYYYAGIKAYDFVSGRQLLRWSYVISKTKALELFPMLKKEKLVGAIVYYDGQHNDARMNISLAFTAARMGANIANHCAAIEFLHEDIKVDNIYGQPETKKIIRGVKCFDRYENKVFTIRTKCVVNATGPYTDTVRQLDDPSLPQICQPSAGVHIVLPDYYSPQDMGLLDPNTSDGRVIFFLPWQKHTMAGTTDTPCEITDYPSPSTEDVDFILGEVRHYLSSDVQVRHGDVLSAWAGIRPLVLNPNKKDTQSIARNHIIHVSDSGLVTIGGGKWTTYRQMAEETVDRCIETSNLKPKNDCVTKGLILDGGEKWTPTSYIRLVQDYGLDTEVAIHLSNTYGDQASKVADLSSLTGKRWPVVGRRLHEEFPYIEAEISYAIKEYARTAVDILARRTRLSFLNVIAADEALPGIIQVMAKELKWNEKKQKEEIDRAKNFLLHEMGLNLKRDMHRDVPINFTRDEMSYYLKYFRQIDVKNKGFVTMTDLKRHLQTLNTDISDDEFRILIGEIDQNQNGIIETEEFLQLMSAIKSGSLSTSHFAKAARLDKIKKTNPSPERSGGDKNNEGKKKQPTHGFRMGRKKIQISKITDERNRQVTFTKPLIIFNSSNKLFQYASTDMDKILLKYTEYNEPHESRTNNEIVQILHKKESKHLDQNDSDNDMEDESANEMDSNHQLPSHHHLDPTLNDSRKRTNQSQQAGNYHPSLSMVNGIGQQATQQQNFLTVHGTTGIDASSSPSPQSTYSPPSSPSESRTSPNTSSKQQSTSNINTKFSINSNSGTSLTTTSSHHNDLTGGGGGTNNRINDFTLNTVSGSGESNNFLHWHPSSRSSLAAALQMNPLPLGMMNYDMQQALCAQSSATNNNNNNNNPTGLSPHLYYQQQQQHHLHHQHHRPKTEPYSPPMPHAPTSARSSLNDTNSGPNHPISKTPIPQQQRSIDYLNSSSCSEPSLKHARFDPSTWPNTT</sequence>
<evidence type="ECO:0000256" key="12">
    <source>
        <dbReference type="ARBA" id="ARBA00022946"/>
    </source>
</evidence>
<evidence type="ECO:0000256" key="1">
    <source>
        <dbReference type="ARBA" id="ARBA00001974"/>
    </source>
</evidence>
<dbReference type="PROSITE" id="PS50066">
    <property type="entry name" value="MADS_BOX_2"/>
    <property type="match status" value="1"/>
</dbReference>
<comment type="caution">
    <text evidence="23">The sequence shown here is derived from an EMBL/GenBank/DDBJ whole genome shotgun (WGS) entry which is preliminary data.</text>
</comment>
<feature type="region of interest" description="Disordered" evidence="20">
    <location>
        <begin position="1322"/>
        <end position="1359"/>
    </location>
</feature>
<dbReference type="Pfam" id="PF01266">
    <property type="entry name" value="DAO"/>
    <property type="match status" value="1"/>
</dbReference>
<keyword evidence="17" id="KW-0804">Transcription</keyword>
<dbReference type="SMART" id="SM00054">
    <property type="entry name" value="EFh"/>
    <property type="match status" value="2"/>
</dbReference>
<dbReference type="PRINTS" id="PR01001">
    <property type="entry name" value="FADG3PDH"/>
</dbReference>
<dbReference type="Gene3D" id="1.10.8.870">
    <property type="entry name" value="Alpha-glycerophosphate oxidase, cap domain"/>
    <property type="match status" value="1"/>
</dbReference>
<feature type="region of interest" description="Disordered" evidence="20">
    <location>
        <begin position="1504"/>
        <end position="1577"/>
    </location>
</feature>
<dbReference type="Pfam" id="PF13499">
    <property type="entry name" value="EF-hand_7"/>
    <property type="match status" value="1"/>
</dbReference>
<dbReference type="SMART" id="SM00432">
    <property type="entry name" value="MADS"/>
    <property type="match status" value="1"/>
</dbReference>
<evidence type="ECO:0000259" key="21">
    <source>
        <dbReference type="PROSITE" id="PS50066"/>
    </source>
</evidence>
<comment type="cofactor">
    <cofactor evidence="1 19">
        <name>FAD</name>
        <dbReference type="ChEBI" id="CHEBI:57692"/>
    </cofactor>
</comment>
<dbReference type="InterPro" id="IPR000447">
    <property type="entry name" value="G3P_DH_FAD-dep"/>
</dbReference>
<dbReference type="Gene3D" id="1.10.238.10">
    <property type="entry name" value="EF-hand"/>
    <property type="match status" value="1"/>
</dbReference>
<feature type="compositionally biased region" description="Polar residues" evidence="20">
    <location>
        <begin position="1704"/>
        <end position="1722"/>
    </location>
</feature>
<keyword evidence="16" id="KW-0496">Mitochondrion</keyword>
<dbReference type="InterPro" id="IPR036188">
    <property type="entry name" value="FAD/NAD-bd_sf"/>
</dbReference>
<evidence type="ECO:0000256" key="6">
    <source>
        <dbReference type="ARBA" id="ARBA00013029"/>
    </source>
</evidence>
<dbReference type="InterPro" id="IPR002048">
    <property type="entry name" value="EF_hand_dom"/>
</dbReference>
<evidence type="ECO:0000256" key="20">
    <source>
        <dbReference type="SAM" id="MobiDB-lite"/>
    </source>
</evidence>
<dbReference type="Gene3D" id="3.40.50.1820">
    <property type="entry name" value="alpha/beta hydrolase"/>
    <property type="match status" value="1"/>
</dbReference>
<dbReference type="GO" id="GO:0004368">
    <property type="term" value="F:glycerol-3-phosphate dehydrogenase (quinone) activity"/>
    <property type="evidence" value="ECO:0007669"/>
    <property type="project" value="UniProtKB-EC"/>
</dbReference>
<keyword evidence="7 19" id="KW-0285">Flavoprotein</keyword>
<keyword evidence="9" id="KW-0677">Repeat</keyword>
<gene>
    <name evidence="23" type="ORF">JXQ802_LOCUS11752</name>
</gene>
<keyword evidence="13 19" id="KW-0560">Oxidoreductase</keyword>
<feature type="compositionally biased region" description="Acidic residues" evidence="20">
    <location>
        <begin position="1432"/>
        <end position="1444"/>
    </location>
</feature>
<evidence type="ECO:0000256" key="9">
    <source>
        <dbReference type="ARBA" id="ARBA00022737"/>
    </source>
</evidence>
<feature type="compositionally biased region" description="Basic and acidic residues" evidence="20">
    <location>
        <begin position="1456"/>
        <end position="1467"/>
    </location>
</feature>
<dbReference type="InterPro" id="IPR006076">
    <property type="entry name" value="FAD-dep_OxRdtase"/>
</dbReference>
<keyword evidence="18" id="KW-0539">Nucleus</keyword>
<evidence type="ECO:0000256" key="17">
    <source>
        <dbReference type="ARBA" id="ARBA00023163"/>
    </source>
</evidence>
<comment type="similarity">
    <text evidence="5 19">Belongs to the FAD-dependent glycerol-3-phosphate dehydrogenase family.</text>
</comment>
<name>A0A814D8E8_9BILA</name>
<dbReference type="InterPro" id="IPR002100">
    <property type="entry name" value="TF_MADSbox"/>
</dbReference>
<evidence type="ECO:0000256" key="14">
    <source>
        <dbReference type="ARBA" id="ARBA00023015"/>
    </source>
</evidence>
<comment type="pathway">
    <text evidence="4">Polyol metabolism; glycerol degradation.</text>
</comment>
<keyword evidence="15" id="KW-0238">DNA-binding</keyword>
<dbReference type="PROSITE" id="PS00977">
    <property type="entry name" value="FAD_G3PDH_1"/>
    <property type="match status" value="1"/>
</dbReference>
<evidence type="ECO:0000256" key="4">
    <source>
        <dbReference type="ARBA" id="ARBA00004745"/>
    </source>
</evidence>
<dbReference type="FunFam" id="3.30.9.10:FF:000001">
    <property type="entry name" value="Glycerol-3-phosphate dehydrogenase"/>
    <property type="match status" value="1"/>
</dbReference>
<dbReference type="Pfam" id="PF00135">
    <property type="entry name" value="COesterase"/>
    <property type="match status" value="1"/>
</dbReference>
<dbReference type="Gene3D" id="3.50.50.60">
    <property type="entry name" value="FAD/NAD(P)-binding domain"/>
    <property type="match status" value="1"/>
</dbReference>
<evidence type="ECO:0000313" key="24">
    <source>
        <dbReference type="Proteomes" id="UP000663870"/>
    </source>
</evidence>
<dbReference type="GO" id="GO:0005634">
    <property type="term" value="C:nucleus"/>
    <property type="evidence" value="ECO:0007669"/>
    <property type="project" value="UniProtKB-SubCell"/>
</dbReference>
<dbReference type="Gene3D" id="3.40.1810.10">
    <property type="entry name" value="Transcription factor, MADS-box"/>
    <property type="match status" value="1"/>
</dbReference>
<feature type="region of interest" description="Disordered" evidence="20">
    <location>
        <begin position="1425"/>
        <end position="1484"/>
    </location>
</feature>
<feature type="domain" description="EF-hand" evidence="22">
    <location>
        <begin position="1274"/>
        <end position="1309"/>
    </location>
</feature>
<accession>A0A814D8E8</accession>
<evidence type="ECO:0000259" key="22">
    <source>
        <dbReference type="PROSITE" id="PS50222"/>
    </source>
</evidence>
<dbReference type="CDD" id="cd00051">
    <property type="entry name" value="EFh"/>
    <property type="match status" value="1"/>
</dbReference>
<evidence type="ECO:0000256" key="18">
    <source>
        <dbReference type="ARBA" id="ARBA00023242"/>
    </source>
</evidence>
<dbReference type="SUPFAM" id="SSF47473">
    <property type="entry name" value="EF-hand"/>
    <property type="match status" value="1"/>
</dbReference>
<evidence type="ECO:0000256" key="13">
    <source>
        <dbReference type="ARBA" id="ARBA00023002"/>
    </source>
</evidence>
<evidence type="ECO:0000256" key="5">
    <source>
        <dbReference type="ARBA" id="ARBA00007330"/>
    </source>
</evidence>
<feature type="compositionally biased region" description="Basic and acidic residues" evidence="20">
    <location>
        <begin position="1335"/>
        <end position="1345"/>
    </location>
</feature>
<dbReference type="PROSITE" id="PS00018">
    <property type="entry name" value="EF_HAND_1"/>
    <property type="match status" value="1"/>
</dbReference>
<dbReference type="Gene3D" id="3.30.9.10">
    <property type="entry name" value="D-Amino Acid Oxidase, subunit A, domain 2"/>
    <property type="match status" value="1"/>
</dbReference>
<feature type="compositionally biased region" description="Low complexity" evidence="20">
    <location>
        <begin position="1510"/>
        <end position="1536"/>
    </location>
</feature>
<dbReference type="PANTHER" id="PTHR11985">
    <property type="entry name" value="GLYCEROL-3-PHOSPHATE DEHYDROGENASE"/>
    <property type="match status" value="1"/>
</dbReference>
<dbReference type="GO" id="GO:0005509">
    <property type="term" value="F:calcium ion binding"/>
    <property type="evidence" value="ECO:0007669"/>
    <property type="project" value="InterPro"/>
</dbReference>
<dbReference type="SUPFAM" id="SSF53474">
    <property type="entry name" value="alpha/beta-Hydrolases"/>
    <property type="match status" value="1"/>
</dbReference>
<dbReference type="PROSITE" id="PS50222">
    <property type="entry name" value="EF_HAND_2"/>
    <property type="match status" value="2"/>
</dbReference>
<dbReference type="SUPFAM" id="SSF55455">
    <property type="entry name" value="SRF-like"/>
    <property type="match status" value="1"/>
</dbReference>